<organism evidence="2 3">
    <name type="scientific">Metallosphaera tengchongensis</name>
    <dbReference type="NCBI Taxonomy" id="1532350"/>
    <lineage>
        <taxon>Archaea</taxon>
        <taxon>Thermoproteota</taxon>
        <taxon>Thermoprotei</taxon>
        <taxon>Sulfolobales</taxon>
        <taxon>Sulfolobaceae</taxon>
        <taxon>Metallosphaera</taxon>
    </lineage>
</organism>
<dbReference type="Proteomes" id="UP000509301">
    <property type="component" value="Chromosome"/>
</dbReference>
<accession>A0A6N0NTC7</accession>
<protein>
    <submittedName>
        <fullName evidence="2">Carotenoid biosynthesis protein</fullName>
    </submittedName>
</protein>
<keyword evidence="1" id="KW-0812">Transmembrane</keyword>
<dbReference type="GeneID" id="55640403"/>
<name>A0A6N0NTC7_9CREN</name>
<dbReference type="KEGG" id="mten:GWK48_00615"/>
<dbReference type="AlphaFoldDB" id="A0A6N0NTC7"/>
<keyword evidence="3" id="KW-1185">Reference proteome</keyword>
<dbReference type="PANTHER" id="PTHR39419:SF1">
    <property type="entry name" value="SLL0814 PROTEIN"/>
    <property type="match status" value="1"/>
</dbReference>
<dbReference type="PANTHER" id="PTHR39419">
    <property type="entry name" value="SLL0814 PROTEIN"/>
    <property type="match status" value="1"/>
</dbReference>
<dbReference type="OrthoDB" id="107798at2157"/>
<sequence length="244" mass="27910">MDKKWAVSYLYLFYLFLATLPQLTNLPGFNLGLPILVLVALYLVHSYVTLHWRSIRFLMTAFVIGFLFEVIGVHTGFPFGRYYYTGGLGMEVLGVPVIIPLLWATLAYFSYLPSHNAVISSWLMVLVDLTVDPLFSRFDWHWLSPGQYFGVPITNFVSWFVISMIIYLLWKPERKTIYGIGDYDIRASGFVYGLILDLALQDYFSGLVYPALISTTVSTVTFLVLHELHTALRNPKSVSKHENN</sequence>
<proteinExistence type="predicted"/>
<feature type="transmembrane region" description="Helical" evidence="1">
    <location>
        <begin position="57"/>
        <end position="77"/>
    </location>
</feature>
<reference evidence="2 3" key="1">
    <citation type="submission" date="2020-02" db="EMBL/GenBank/DDBJ databases">
        <title>Comparative genome analysis reveals the metabolism and evolution of the thermophilic archaeal genus Metallosphaera.</title>
        <authorList>
            <person name="Jiang C."/>
        </authorList>
    </citation>
    <scope>NUCLEOTIDE SEQUENCE [LARGE SCALE GENOMIC DNA]</scope>
    <source>
        <strain evidence="2 3">Ric-A</strain>
    </source>
</reference>
<dbReference type="InterPro" id="IPR007354">
    <property type="entry name" value="CruF-like"/>
</dbReference>
<feature type="transmembrane region" description="Helical" evidence="1">
    <location>
        <begin position="83"/>
        <end position="109"/>
    </location>
</feature>
<keyword evidence="1" id="KW-1133">Transmembrane helix</keyword>
<dbReference type="EMBL" id="CP049074">
    <property type="protein sequence ID" value="QKQ99098.1"/>
    <property type="molecule type" value="Genomic_DNA"/>
</dbReference>
<feature type="transmembrane region" description="Helical" evidence="1">
    <location>
        <begin position="148"/>
        <end position="170"/>
    </location>
</feature>
<gene>
    <name evidence="2" type="ORF">GWK48_00615</name>
</gene>
<evidence type="ECO:0000313" key="3">
    <source>
        <dbReference type="Proteomes" id="UP000509301"/>
    </source>
</evidence>
<dbReference type="Pfam" id="PF04240">
    <property type="entry name" value="Caroten_synth"/>
    <property type="match status" value="1"/>
</dbReference>
<feature type="transmembrane region" description="Helical" evidence="1">
    <location>
        <begin position="116"/>
        <end position="136"/>
    </location>
</feature>
<evidence type="ECO:0000256" key="1">
    <source>
        <dbReference type="SAM" id="Phobius"/>
    </source>
</evidence>
<dbReference type="RefSeq" id="WP_174628663.1">
    <property type="nucleotide sequence ID" value="NZ_CP049074.1"/>
</dbReference>
<keyword evidence="1" id="KW-0472">Membrane</keyword>
<feature type="transmembrane region" description="Helical" evidence="1">
    <location>
        <begin position="207"/>
        <end position="225"/>
    </location>
</feature>
<feature type="transmembrane region" description="Helical" evidence="1">
    <location>
        <begin position="31"/>
        <end position="50"/>
    </location>
</feature>
<evidence type="ECO:0000313" key="2">
    <source>
        <dbReference type="EMBL" id="QKQ99098.1"/>
    </source>
</evidence>